<keyword evidence="1" id="KW-1133">Transmembrane helix</keyword>
<dbReference type="GO" id="GO:0080120">
    <property type="term" value="P:CAAX-box protein maturation"/>
    <property type="evidence" value="ECO:0007669"/>
    <property type="project" value="UniProtKB-ARBA"/>
</dbReference>
<dbReference type="AlphaFoldDB" id="K9B0Z5"/>
<feature type="domain" description="CAAX prenyl protease 2/Lysostaphin resistance protein A-like" evidence="2">
    <location>
        <begin position="140"/>
        <end position="231"/>
    </location>
</feature>
<gene>
    <name evidence="3" type="ORF">C273_07747</name>
</gene>
<feature type="transmembrane region" description="Helical" evidence="1">
    <location>
        <begin position="218"/>
        <end position="238"/>
    </location>
</feature>
<name>K9B0Z5_9STAP</name>
<dbReference type="PANTHER" id="PTHR36435">
    <property type="entry name" value="SLR1288 PROTEIN"/>
    <property type="match status" value="1"/>
</dbReference>
<dbReference type="PANTHER" id="PTHR36435:SF1">
    <property type="entry name" value="CAAX AMINO TERMINAL PROTEASE FAMILY PROTEIN"/>
    <property type="match status" value="1"/>
</dbReference>
<evidence type="ECO:0000256" key="1">
    <source>
        <dbReference type="SAM" id="Phobius"/>
    </source>
</evidence>
<keyword evidence="4" id="KW-1185">Reference proteome</keyword>
<dbReference type="RefSeq" id="WP_009383880.1">
    <property type="nucleotide sequence ID" value="NZ_AMSQ01000011.1"/>
</dbReference>
<dbReference type="eggNOG" id="COG1266">
    <property type="taxonomic scope" value="Bacteria"/>
</dbReference>
<dbReference type="PATRIC" id="fig|1229783.3.peg.1562"/>
<dbReference type="GO" id="GO:0006508">
    <property type="term" value="P:proteolysis"/>
    <property type="evidence" value="ECO:0007669"/>
    <property type="project" value="UniProtKB-KW"/>
</dbReference>
<keyword evidence="1" id="KW-0812">Transmembrane</keyword>
<protein>
    <submittedName>
        <fullName evidence="3">Metal-dependent membrane protease</fullName>
    </submittedName>
</protein>
<dbReference type="GO" id="GO:0004175">
    <property type="term" value="F:endopeptidase activity"/>
    <property type="evidence" value="ECO:0007669"/>
    <property type="project" value="UniProtKB-ARBA"/>
</dbReference>
<proteinExistence type="predicted"/>
<evidence type="ECO:0000313" key="4">
    <source>
        <dbReference type="Proteomes" id="UP000009885"/>
    </source>
</evidence>
<evidence type="ECO:0000313" key="3">
    <source>
        <dbReference type="EMBL" id="EKU47450.1"/>
    </source>
</evidence>
<dbReference type="Proteomes" id="UP000009885">
    <property type="component" value="Unassembled WGS sequence"/>
</dbReference>
<keyword evidence="3" id="KW-0645">Protease</keyword>
<feature type="transmembrane region" description="Helical" evidence="1">
    <location>
        <begin position="138"/>
        <end position="158"/>
    </location>
</feature>
<comment type="caution">
    <text evidence="3">The sequence shown here is derived from an EMBL/GenBank/DDBJ whole genome shotgun (WGS) entry which is preliminary data.</text>
</comment>
<reference evidence="3 4" key="1">
    <citation type="journal article" date="2013" name="Genome Announc.">
        <title>Genome Sequence of Staphylococcus massiliensis Strain S46, Isolated from the Surface of Healthy Human Skin.</title>
        <authorList>
            <person name="Srivastav R."/>
            <person name="Singh A."/>
            <person name="Jangir P.K."/>
            <person name="Kumari C."/>
            <person name="Muduli S."/>
            <person name="Sharma R."/>
        </authorList>
    </citation>
    <scope>NUCLEOTIDE SEQUENCE [LARGE SCALE GENOMIC DNA]</scope>
    <source>
        <strain evidence="3 4">S46</strain>
    </source>
</reference>
<accession>K9B0Z5</accession>
<dbReference type="EMBL" id="AMSQ01000011">
    <property type="protein sequence ID" value="EKU47450.1"/>
    <property type="molecule type" value="Genomic_DNA"/>
</dbReference>
<feature type="transmembrane region" description="Helical" evidence="1">
    <location>
        <begin position="89"/>
        <end position="111"/>
    </location>
</feature>
<keyword evidence="1" id="KW-0472">Membrane</keyword>
<dbReference type="STRING" id="1229783.C273_07747"/>
<dbReference type="Pfam" id="PF02517">
    <property type="entry name" value="Rce1-like"/>
    <property type="match status" value="1"/>
</dbReference>
<feature type="transmembrane region" description="Helical" evidence="1">
    <location>
        <begin position="12"/>
        <end position="31"/>
    </location>
</feature>
<feature type="transmembrane region" description="Helical" evidence="1">
    <location>
        <begin position="195"/>
        <end position="211"/>
    </location>
</feature>
<keyword evidence="3" id="KW-0378">Hydrolase</keyword>
<feature type="transmembrane region" description="Helical" evidence="1">
    <location>
        <begin position="170"/>
        <end position="189"/>
    </location>
</feature>
<feature type="transmembrane region" description="Helical" evidence="1">
    <location>
        <begin position="51"/>
        <end position="69"/>
    </location>
</feature>
<dbReference type="InterPro" id="IPR052710">
    <property type="entry name" value="CAAX_protease"/>
</dbReference>
<evidence type="ECO:0000259" key="2">
    <source>
        <dbReference type="Pfam" id="PF02517"/>
    </source>
</evidence>
<dbReference type="OrthoDB" id="2411709at2"/>
<organism evidence="3 4">
    <name type="scientific">Staphylococcus massiliensis S46</name>
    <dbReference type="NCBI Taxonomy" id="1229783"/>
    <lineage>
        <taxon>Bacteria</taxon>
        <taxon>Bacillati</taxon>
        <taxon>Bacillota</taxon>
        <taxon>Bacilli</taxon>
        <taxon>Bacillales</taxon>
        <taxon>Staphylococcaceae</taxon>
        <taxon>Staphylococcus</taxon>
    </lineage>
</organism>
<sequence>MRSEKVCWRDLWIVPLYFVLSFLLPFIFAIIYTLTHPVDINHIEQEIPESLFIYSSLISLALVLLTYYLMHIKGFFTRSINGIKSVKHFVLLIIIGYLGIMAYNMFSGWFMELMPEHLQVKDSLNQQLIEQSFEERSLWPALFVDIVLLAPIIEELIFRHVLIGELGKKLNFKVMSVVSVIGFTALHVIGGTSPLEFIFYIGMAAIIVYVYNKSGRNLAISIALHMLNNFISYIIIIFEQLLS</sequence>
<dbReference type="InterPro" id="IPR003675">
    <property type="entry name" value="Rce1/LyrA-like_dom"/>
</dbReference>